<dbReference type="OrthoDB" id="10677705at2759"/>
<dbReference type="RefSeq" id="XP_013891928.1">
    <property type="nucleotide sequence ID" value="XM_014036474.1"/>
</dbReference>
<organism evidence="4 5">
    <name type="scientific">Monoraphidium neglectum</name>
    <dbReference type="NCBI Taxonomy" id="145388"/>
    <lineage>
        <taxon>Eukaryota</taxon>
        <taxon>Viridiplantae</taxon>
        <taxon>Chlorophyta</taxon>
        <taxon>core chlorophytes</taxon>
        <taxon>Chlorophyceae</taxon>
        <taxon>CS clade</taxon>
        <taxon>Sphaeropleales</taxon>
        <taxon>Selenastraceae</taxon>
        <taxon>Monoraphidium</taxon>
    </lineage>
</organism>
<dbReference type="Proteomes" id="UP000054498">
    <property type="component" value="Unassembled WGS sequence"/>
</dbReference>
<dbReference type="SUPFAM" id="SSF47370">
    <property type="entry name" value="Bromodomain"/>
    <property type="match status" value="1"/>
</dbReference>
<feature type="compositionally biased region" description="Acidic residues" evidence="2">
    <location>
        <begin position="189"/>
        <end position="205"/>
    </location>
</feature>
<dbReference type="InterPro" id="IPR001487">
    <property type="entry name" value="Bromodomain"/>
</dbReference>
<feature type="compositionally biased region" description="Low complexity" evidence="2">
    <location>
        <begin position="218"/>
        <end position="227"/>
    </location>
</feature>
<keyword evidence="5" id="KW-1185">Reference proteome</keyword>
<evidence type="ECO:0000313" key="4">
    <source>
        <dbReference type="EMBL" id="KIY92908.1"/>
    </source>
</evidence>
<keyword evidence="1" id="KW-0103">Bromodomain</keyword>
<reference evidence="4 5" key="1">
    <citation type="journal article" date="2013" name="BMC Genomics">
        <title>Reconstruction of the lipid metabolism for the microalga Monoraphidium neglectum from its genome sequence reveals characteristics suitable for biofuel production.</title>
        <authorList>
            <person name="Bogen C."/>
            <person name="Al-Dilaimi A."/>
            <person name="Albersmeier A."/>
            <person name="Wichmann J."/>
            <person name="Grundmann M."/>
            <person name="Rupp O."/>
            <person name="Lauersen K.J."/>
            <person name="Blifernez-Klassen O."/>
            <person name="Kalinowski J."/>
            <person name="Goesmann A."/>
            <person name="Mussgnug J.H."/>
            <person name="Kruse O."/>
        </authorList>
    </citation>
    <scope>NUCLEOTIDE SEQUENCE [LARGE SCALE GENOMIC DNA]</scope>
    <source>
        <strain evidence="4 5">SAG 48.87</strain>
    </source>
</reference>
<dbReference type="AlphaFoldDB" id="A0A0D2KA24"/>
<sequence length="310" mass="33064">MCSQPPPPPPPSLSLFDGPPPSLRDLQDAQKELNALLLGAIAAARKADTEGWFEVQVDQQYVPDYNDWVPRDRETWLRRIQKRVHMSMVRSTEELLAQMRALADNARAYNTPGNGEWGSEDVIRAADAVLQAAEAALQRISAAALPHEQVIAHHYAAQAAADDSRRGSSSGGGGGGARRAATSGSGSGSDDEWAEHDSSGSDDEWTAPARAGSGGGAAAWAPQRLPARPAPPRGPRRPQERPTRVYRLVPAAVLHAGPTTGQRAPADSRVASGQLRVTMEDWMPPPMPVAEWAATQERRGGIWCGTATAG</sequence>
<feature type="compositionally biased region" description="Pro residues" evidence="2">
    <location>
        <begin position="1"/>
        <end position="22"/>
    </location>
</feature>
<dbReference type="InterPro" id="IPR036427">
    <property type="entry name" value="Bromodomain-like_sf"/>
</dbReference>
<evidence type="ECO:0000256" key="1">
    <source>
        <dbReference type="ARBA" id="ARBA00023117"/>
    </source>
</evidence>
<feature type="domain" description="Bromo" evidence="3">
    <location>
        <begin position="50"/>
        <end position="114"/>
    </location>
</feature>
<dbReference type="GeneID" id="25732678"/>
<feature type="region of interest" description="Disordered" evidence="2">
    <location>
        <begin position="157"/>
        <end position="244"/>
    </location>
</feature>
<evidence type="ECO:0000313" key="5">
    <source>
        <dbReference type="Proteomes" id="UP000054498"/>
    </source>
</evidence>
<evidence type="ECO:0000259" key="3">
    <source>
        <dbReference type="Pfam" id="PF00439"/>
    </source>
</evidence>
<gene>
    <name evidence="4" type="ORF">MNEG_15055</name>
</gene>
<dbReference type="EMBL" id="KK105205">
    <property type="protein sequence ID" value="KIY92908.1"/>
    <property type="molecule type" value="Genomic_DNA"/>
</dbReference>
<proteinExistence type="predicted"/>
<accession>A0A0D2KA24</accession>
<evidence type="ECO:0000256" key="2">
    <source>
        <dbReference type="SAM" id="MobiDB-lite"/>
    </source>
</evidence>
<dbReference type="Pfam" id="PF00439">
    <property type="entry name" value="Bromodomain"/>
    <property type="match status" value="1"/>
</dbReference>
<dbReference type="Gene3D" id="1.20.920.10">
    <property type="entry name" value="Bromodomain-like"/>
    <property type="match status" value="1"/>
</dbReference>
<feature type="region of interest" description="Disordered" evidence="2">
    <location>
        <begin position="1"/>
        <end position="24"/>
    </location>
</feature>
<protein>
    <recommendedName>
        <fullName evidence="3">Bromo domain-containing protein</fullName>
    </recommendedName>
</protein>
<dbReference type="KEGG" id="mng:MNEG_15055"/>
<name>A0A0D2KA24_9CHLO</name>